<comment type="similarity">
    <text evidence="2">Belongs to the binding-protein-dependent transport system permease family. HisMQ subfamily.</text>
</comment>
<dbReference type="InterPro" id="IPR035906">
    <property type="entry name" value="MetI-like_sf"/>
</dbReference>
<feature type="domain" description="ABC transmembrane type-1" evidence="10">
    <location>
        <begin position="22"/>
        <end position="210"/>
    </location>
</feature>
<feature type="transmembrane region" description="Helical" evidence="9">
    <location>
        <begin position="88"/>
        <end position="110"/>
    </location>
</feature>
<name>A0A0D2I2J3_9BACT</name>
<keyword evidence="3 9" id="KW-0813">Transport</keyword>
<evidence type="ECO:0000256" key="8">
    <source>
        <dbReference type="ARBA" id="ARBA00023136"/>
    </source>
</evidence>
<evidence type="ECO:0000256" key="1">
    <source>
        <dbReference type="ARBA" id="ARBA00004651"/>
    </source>
</evidence>
<keyword evidence="5 9" id="KW-0812">Transmembrane</keyword>
<comment type="caution">
    <text evidence="11">The sequence shown here is derived from an EMBL/GenBank/DDBJ whole genome shotgun (WGS) entry which is preliminary data.</text>
</comment>
<dbReference type="PROSITE" id="PS50928">
    <property type="entry name" value="ABC_TM1"/>
    <property type="match status" value="1"/>
</dbReference>
<dbReference type="AlphaFoldDB" id="A0A0D2I2J3"/>
<dbReference type="SUPFAM" id="SSF161098">
    <property type="entry name" value="MetI-like"/>
    <property type="match status" value="1"/>
</dbReference>
<evidence type="ECO:0000256" key="2">
    <source>
        <dbReference type="ARBA" id="ARBA00010072"/>
    </source>
</evidence>
<dbReference type="Proteomes" id="UP000032214">
    <property type="component" value="Unassembled WGS sequence"/>
</dbReference>
<dbReference type="EMBL" id="ARQD01000001">
    <property type="protein sequence ID" value="KIX85420.1"/>
    <property type="molecule type" value="Genomic_DNA"/>
</dbReference>
<dbReference type="GO" id="GO:0022857">
    <property type="term" value="F:transmembrane transporter activity"/>
    <property type="evidence" value="ECO:0007669"/>
    <property type="project" value="InterPro"/>
</dbReference>
<feature type="transmembrane region" description="Helical" evidence="9">
    <location>
        <begin position="21"/>
        <end position="46"/>
    </location>
</feature>
<comment type="subcellular location">
    <subcellularLocation>
        <location evidence="1 9">Cell membrane</location>
        <topology evidence="1 9">Multi-pass membrane protein</topology>
    </subcellularLocation>
</comment>
<proteinExistence type="inferred from homology"/>
<evidence type="ECO:0000256" key="4">
    <source>
        <dbReference type="ARBA" id="ARBA00022475"/>
    </source>
</evidence>
<evidence type="ECO:0000313" key="12">
    <source>
        <dbReference type="Proteomes" id="UP000032214"/>
    </source>
</evidence>
<protein>
    <recommendedName>
        <fullName evidence="10">ABC transmembrane type-1 domain-containing protein</fullName>
    </recommendedName>
</protein>
<dbReference type="NCBIfam" id="TIGR01726">
    <property type="entry name" value="HEQRo_perm_3TM"/>
    <property type="match status" value="1"/>
</dbReference>
<dbReference type="CDD" id="cd06261">
    <property type="entry name" value="TM_PBP2"/>
    <property type="match status" value="1"/>
</dbReference>
<dbReference type="STRING" id="1306947.J120_00340"/>
<dbReference type="FunFam" id="1.10.3720.10:FF:000006">
    <property type="entry name" value="Glutamate/aspartate ABC transporter, permease protein GltK"/>
    <property type="match status" value="1"/>
</dbReference>
<dbReference type="PANTHER" id="PTHR30614:SF20">
    <property type="entry name" value="GLUTAMINE TRANSPORT SYSTEM PERMEASE PROTEIN GLNP"/>
    <property type="match status" value="1"/>
</dbReference>
<feature type="transmembrane region" description="Helical" evidence="9">
    <location>
        <begin position="189"/>
        <end position="210"/>
    </location>
</feature>
<evidence type="ECO:0000259" key="10">
    <source>
        <dbReference type="PROSITE" id="PS50928"/>
    </source>
</evidence>
<keyword evidence="12" id="KW-1185">Reference proteome</keyword>
<dbReference type="InterPro" id="IPR043429">
    <property type="entry name" value="ArtM/GltK/GlnP/TcyL/YhdX-like"/>
</dbReference>
<reference evidence="11 12" key="1">
    <citation type="journal article" date="2013" name="Proc. Natl. Acad. Sci. U.S.A.">
        <title>Candidate phylum TM6 genome recovered from a hospital sink biofilm provides genomic insights into this uncultivated phylum.</title>
        <authorList>
            <person name="McLean J.S."/>
            <person name="Lombardo M.J."/>
            <person name="Badger J.H."/>
            <person name="Edlund A."/>
            <person name="Novotny M."/>
            <person name="Yee-Greenbaum J."/>
            <person name="Vyahhi N."/>
            <person name="Hall A.P."/>
            <person name="Yang Y."/>
            <person name="Dupont C.L."/>
            <person name="Ziegler M.G."/>
            <person name="Chitsaz H."/>
            <person name="Allen A.E."/>
            <person name="Yooseph S."/>
            <person name="Tesler G."/>
            <person name="Pevzner P.A."/>
            <person name="Friedman R.M."/>
            <person name="Nealson K.H."/>
            <person name="Venter J.C."/>
            <person name="Lasken R.S."/>
        </authorList>
    </citation>
    <scope>NUCLEOTIDE SEQUENCE [LARGE SCALE GENOMIC DNA]</scope>
    <source>
        <strain evidence="11 12">TM6SC1</strain>
    </source>
</reference>
<dbReference type="PANTHER" id="PTHR30614">
    <property type="entry name" value="MEMBRANE COMPONENT OF AMINO ACID ABC TRANSPORTER"/>
    <property type="match status" value="1"/>
</dbReference>
<gene>
    <name evidence="11" type="ORF">J120_00340</name>
</gene>
<feature type="transmembrane region" description="Helical" evidence="9">
    <location>
        <begin position="58"/>
        <end position="81"/>
    </location>
</feature>
<keyword evidence="7 9" id="KW-1133">Transmembrane helix</keyword>
<dbReference type="GO" id="GO:0006865">
    <property type="term" value="P:amino acid transport"/>
    <property type="evidence" value="ECO:0007669"/>
    <property type="project" value="UniProtKB-KW"/>
</dbReference>
<evidence type="ECO:0000256" key="3">
    <source>
        <dbReference type="ARBA" id="ARBA00022448"/>
    </source>
</evidence>
<evidence type="ECO:0000256" key="9">
    <source>
        <dbReference type="RuleBase" id="RU363032"/>
    </source>
</evidence>
<evidence type="ECO:0000256" key="5">
    <source>
        <dbReference type="ARBA" id="ARBA00022692"/>
    </source>
</evidence>
<sequence length="224" mass="24348">MESVMINVDLIVQSLPALMRGAVVTLKIATLCTCIGIVLGTLLGVGSTSSNRLITSLINAYVLIIRGTPMLIQIFISFYVLPQIGIKLAPFWAATIALGLNSSAYLSQIIKAGITSVPRGQLDAAYVLGLSKWQTFRYITMPQALTLMLPALGNELVTLIKDSSLASTIGVVELSREGSFIQSRTLDALSIYLAVGMIYLALTITVSYFIHLYQKRMKTHAQYN</sequence>
<keyword evidence="8 9" id="KW-0472">Membrane</keyword>
<dbReference type="Pfam" id="PF00528">
    <property type="entry name" value="BPD_transp_1"/>
    <property type="match status" value="1"/>
</dbReference>
<organism evidence="11 12">
    <name type="scientific">candidate division TM6 bacterium JCVI TM6SC1</name>
    <dbReference type="NCBI Taxonomy" id="1306947"/>
    <lineage>
        <taxon>Bacteria</taxon>
        <taxon>Candidatus Babelota</taxon>
        <taxon>Vermiphilus</taxon>
    </lineage>
</organism>
<keyword evidence="4" id="KW-1003">Cell membrane</keyword>
<dbReference type="eggNOG" id="COG0765">
    <property type="taxonomic scope" value="Bacteria"/>
</dbReference>
<dbReference type="Gene3D" id="1.10.3720.10">
    <property type="entry name" value="MetI-like"/>
    <property type="match status" value="1"/>
</dbReference>
<dbReference type="InterPro" id="IPR010065">
    <property type="entry name" value="AA_ABC_transptr_permease_3TM"/>
</dbReference>
<evidence type="ECO:0000256" key="7">
    <source>
        <dbReference type="ARBA" id="ARBA00022989"/>
    </source>
</evidence>
<dbReference type="InterPro" id="IPR000515">
    <property type="entry name" value="MetI-like"/>
</dbReference>
<accession>A0A0D2I2J3</accession>
<keyword evidence="6" id="KW-0029">Amino-acid transport</keyword>
<evidence type="ECO:0000313" key="11">
    <source>
        <dbReference type="EMBL" id="KIX85420.1"/>
    </source>
</evidence>
<evidence type="ECO:0000256" key="6">
    <source>
        <dbReference type="ARBA" id="ARBA00022970"/>
    </source>
</evidence>
<dbReference type="GO" id="GO:0043190">
    <property type="term" value="C:ATP-binding cassette (ABC) transporter complex"/>
    <property type="evidence" value="ECO:0007669"/>
    <property type="project" value="InterPro"/>
</dbReference>